<dbReference type="RefSeq" id="WP_224828898.1">
    <property type="nucleotide sequence ID" value="NZ_JAIVEF010000012.1"/>
</dbReference>
<gene>
    <name evidence="2" type="ORF">ACFPFO_00970</name>
</gene>
<keyword evidence="1" id="KW-0812">Transmembrane</keyword>
<comment type="caution">
    <text evidence="2">The sequence shown here is derived from an EMBL/GenBank/DDBJ whole genome shotgun (WGS) entry which is preliminary data.</text>
</comment>
<keyword evidence="1" id="KW-1133">Transmembrane helix</keyword>
<dbReference type="EMBL" id="JBHSJG010000004">
    <property type="protein sequence ID" value="MFC4986368.1"/>
    <property type="molecule type" value="Genomic_DNA"/>
</dbReference>
<keyword evidence="1" id="KW-0472">Membrane</keyword>
<proteinExistence type="predicted"/>
<name>A0ABD5Q9K8_9EURY</name>
<dbReference type="AlphaFoldDB" id="A0ABD5Q9K8"/>
<accession>A0ABD5Q9K8</accession>
<evidence type="ECO:0000313" key="3">
    <source>
        <dbReference type="Proteomes" id="UP001595925"/>
    </source>
</evidence>
<protein>
    <submittedName>
        <fullName evidence="2">Uncharacterized protein</fullName>
    </submittedName>
</protein>
<sequence length="151" mass="16185">MDLRGTLLGDHRPRVRATVLAIALPVVASAAFLLEYDAVLGVSLLYPAVGVALYTGWIRAGALTGAGAVFLVILWRFVVPPLVGYWRWSMDTRYTPPRLLAYKLTPRGELIQGLTHGPIYALAGTIVLGGAGYLVGSVGRRLRQPTADANS</sequence>
<organism evidence="2 3">
    <name type="scientific">Saliphagus infecundisoli</name>
    <dbReference type="NCBI Taxonomy" id="1849069"/>
    <lineage>
        <taxon>Archaea</taxon>
        <taxon>Methanobacteriati</taxon>
        <taxon>Methanobacteriota</taxon>
        <taxon>Stenosarchaea group</taxon>
        <taxon>Halobacteria</taxon>
        <taxon>Halobacteriales</taxon>
        <taxon>Natrialbaceae</taxon>
        <taxon>Saliphagus</taxon>
    </lineage>
</organism>
<reference evidence="2 3" key="1">
    <citation type="journal article" date="2019" name="Int. J. Syst. Evol. Microbiol.">
        <title>The Global Catalogue of Microorganisms (GCM) 10K type strain sequencing project: providing services to taxonomists for standard genome sequencing and annotation.</title>
        <authorList>
            <consortium name="The Broad Institute Genomics Platform"/>
            <consortium name="The Broad Institute Genome Sequencing Center for Infectious Disease"/>
            <person name="Wu L."/>
            <person name="Ma J."/>
        </authorList>
    </citation>
    <scope>NUCLEOTIDE SEQUENCE [LARGE SCALE GENOMIC DNA]</scope>
    <source>
        <strain evidence="2 3">CGMCC 1.15824</strain>
    </source>
</reference>
<dbReference type="Proteomes" id="UP001595925">
    <property type="component" value="Unassembled WGS sequence"/>
</dbReference>
<keyword evidence="3" id="KW-1185">Reference proteome</keyword>
<feature type="transmembrane region" description="Helical" evidence="1">
    <location>
        <begin position="69"/>
        <end position="88"/>
    </location>
</feature>
<evidence type="ECO:0000313" key="2">
    <source>
        <dbReference type="EMBL" id="MFC4986368.1"/>
    </source>
</evidence>
<feature type="transmembrane region" description="Helical" evidence="1">
    <location>
        <begin position="119"/>
        <end position="136"/>
    </location>
</feature>
<feature type="transmembrane region" description="Helical" evidence="1">
    <location>
        <begin position="40"/>
        <end position="57"/>
    </location>
</feature>
<feature type="transmembrane region" description="Helical" evidence="1">
    <location>
        <begin position="15"/>
        <end position="34"/>
    </location>
</feature>
<evidence type="ECO:0000256" key="1">
    <source>
        <dbReference type="SAM" id="Phobius"/>
    </source>
</evidence>